<dbReference type="Gene3D" id="3.10.25.10">
    <property type="entry name" value="Formyl transferase, C-terminal domain"/>
    <property type="match status" value="1"/>
</dbReference>
<dbReference type="InterPro" id="IPR005794">
    <property type="entry name" value="Fmt"/>
</dbReference>
<dbReference type="SUPFAM" id="SSF50486">
    <property type="entry name" value="FMT C-terminal domain-like"/>
    <property type="match status" value="1"/>
</dbReference>
<dbReference type="PANTHER" id="PTHR11138">
    <property type="entry name" value="METHIONYL-TRNA FORMYLTRANSFERASE"/>
    <property type="match status" value="1"/>
</dbReference>
<dbReference type="GO" id="GO:0004479">
    <property type="term" value="F:methionyl-tRNA formyltransferase activity"/>
    <property type="evidence" value="ECO:0007669"/>
    <property type="project" value="UniProtKB-EC"/>
</dbReference>
<dbReference type="InterPro" id="IPR037022">
    <property type="entry name" value="Formyl_trans_C_sf"/>
</dbReference>
<evidence type="ECO:0000256" key="3">
    <source>
        <dbReference type="ARBA" id="ARBA00022679"/>
    </source>
</evidence>
<evidence type="ECO:0000259" key="6">
    <source>
        <dbReference type="Pfam" id="PF02911"/>
    </source>
</evidence>
<evidence type="ECO:0000256" key="1">
    <source>
        <dbReference type="ARBA" id="ARBA00010699"/>
    </source>
</evidence>
<dbReference type="Pfam" id="PF02911">
    <property type="entry name" value="Formyl_trans_C"/>
    <property type="match status" value="1"/>
</dbReference>
<comment type="similarity">
    <text evidence="1">Belongs to the Fmt family.</text>
</comment>
<dbReference type="SUPFAM" id="SSF53328">
    <property type="entry name" value="Formyltransferase"/>
    <property type="match status" value="1"/>
</dbReference>
<dbReference type="EMBL" id="CAEZSX010000008">
    <property type="protein sequence ID" value="CAB4547987.1"/>
    <property type="molecule type" value="Genomic_DNA"/>
</dbReference>
<dbReference type="InterPro" id="IPR041711">
    <property type="entry name" value="Met-tRNA-FMT_N"/>
</dbReference>
<dbReference type="EC" id="2.1.2.9" evidence="2"/>
<dbReference type="GO" id="GO:0005829">
    <property type="term" value="C:cytosol"/>
    <property type="evidence" value="ECO:0007669"/>
    <property type="project" value="TreeGrafter"/>
</dbReference>
<sequence>MLSSMAKNLRLVFAGTPANAARTLADLHSGGFNIVGVLTREDARVGKSRDLSPSPVASVAAGLGLKTRKSNSMGADTLDWLLSLKADLGVVVAYGAIFRSAVLEIPRLGWINLHYSLLPELPGPAPVQHALLKGLSATGVTVFRLDEGIDTGPIVDQMEVAIWQEDNSATLLDRLTTEGSRLLAGSITQGEEAICSATPQDLSTTTSHAYKPTRENARVDFGSSAVDLTNKVRAMNPEPMAWFEHKGAPVRILSARATDESHPVRQAQILDKELVVGCKSGSLVLEVIQPAGKTPMSGSDWFRGMRVEKLELS</sequence>
<dbReference type="InterPro" id="IPR005793">
    <property type="entry name" value="Formyl_trans_C"/>
</dbReference>
<feature type="domain" description="Formyl transferase N-terminal" evidence="5">
    <location>
        <begin position="11"/>
        <end position="183"/>
    </location>
</feature>
<feature type="domain" description="Formyl transferase C-terminal" evidence="6">
    <location>
        <begin position="213"/>
        <end position="305"/>
    </location>
</feature>
<dbReference type="CDD" id="cd08646">
    <property type="entry name" value="FMT_core_Met-tRNA-FMT_N"/>
    <property type="match status" value="1"/>
</dbReference>
<dbReference type="InterPro" id="IPR011034">
    <property type="entry name" value="Formyl_transferase-like_C_sf"/>
</dbReference>
<dbReference type="PANTHER" id="PTHR11138:SF5">
    <property type="entry name" value="METHIONYL-TRNA FORMYLTRANSFERASE, MITOCHONDRIAL"/>
    <property type="match status" value="1"/>
</dbReference>
<dbReference type="CDD" id="cd08704">
    <property type="entry name" value="Met_tRNA_FMT_C"/>
    <property type="match status" value="1"/>
</dbReference>
<proteinExistence type="inferred from homology"/>
<dbReference type="AlphaFoldDB" id="A0A6J6CA98"/>
<dbReference type="InterPro" id="IPR002376">
    <property type="entry name" value="Formyl_transf_N"/>
</dbReference>
<evidence type="ECO:0000259" key="5">
    <source>
        <dbReference type="Pfam" id="PF00551"/>
    </source>
</evidence>
<evidence type="ECO:0000256" key="2">
    <source>
        <dbReference type="ARBA" id="ARBA00012261"/>
    </source>
</evidence>
<accession>A0A6J6CA98</accession>
<organism evidence="7">
    <name type="scientific">freshwater metagenome</name>
    <dbReference type="NCBI Taxonomy" id="449393"/>
    <lineage>
        <taxon>unclassified sequences</taxon>
        <taxon>metagenomes</taxon>
        <taxon>ecological metagenomes</taxon>
    </lineage>
</organism>
<gene>
    <name evidence="7" type="ORF">UFOPK1537_00113</name>
</gene>
<keyword evidence="4" id="KW-0648">Protein biosynthesis</keyword>
<keyword evidence="3" id="KW-0808">Transferase</keyword>
<dbReference type="InterPro" id="IPR036477">
    <property type="entry name" value="Formyl_transf_N_sf"/>
</dbReference>
<reference evidence="7" key="1">
    <citation type="submission" date="2020-05" db="EMBL/GenBank/DDBJ databases">
        <authorList>
            <person name="Chiriac C."/>
            <person name="Salcher M."/>
            <person name="Ghai R."/>
            <person name="Kavagutti S V."/>
        </authorList>
    </citation>
    <scope>NUCLEOTIDE SEQUENCE</scope>
</reference>
<name>A0A6J6CA98_9ZZZZ</name>
<protein>
    <recommendedName>
        <fullName evidence="2">methionyl-tRNA formyltransferase</fullName>
        <ecNumber evidence="2">2.1.2.9</ecNumber>
    </recommendedName>
</protein>
<dbReference type="Gene3D" id="3.40.50.170">
    <property type="entry name" value="Formyl transferase, N-terminal domain"/>
    <property type="match status" value="1"/>
</dbReference>
<evidence type="ECO:0000313" key="7">
    <source>
        <dbReference type="EMBL" id="CAB4547987.1"/>
    </source>
</evidence>
<dbReference type="Pfam" id="PF00551">
    <property type="entry name" value="Formyl_trans_N"/>
    <property type="match status" value="1"/>
</dbReference>
<evidence type="ECO:0000256" key="4">
    <source>
        <dbReference type="ARBA" id="ARBA00022917"/>
    </source>
</evidence>
<dbReference type="HAMAP" id="MF_00182">
    <property type="entry name" value="Formyl_trans"/>
    <property type="match status" value="1"/>
</dbReference>
<dbReference type="InterPro" id="IPR044135">
    <property type="entry name" value="Met-tRNA-FMT_C"/>
</dbReference>
<dbReference type="NCBIfam" id="TIGR00460">
    <property type="entry name" value="fmt"/>
    <property type="match status" value="1"/>
</dbReference>